<dbReference type="PANTHER" id="PTHR33744:SF1">
    <property type="entry name" value="DNA-BINDING TRANSCRIPTIONAL ACTIVATOR ADER"/>
    <property type="match status" value="1"/>
</dbReference>
<dbReference type="EMBL" id="JAIBOA010000027">
    <property type="protein sequence ID" value="MBW8486870.1"/>
    <property type="molecule type" value="Genomic_DNA"/>
</dbReference>
<dbReference type="InterPro" id="IPR051448">
    <property type="entry name" value="CdaR-like_regulators"/>
</dbReference>
<accession>A0ABS7G3R1</accession>
<organism evidence="3 4">
    <name type="scientific">Actinomadura parmotrematis</name>
    <dbReference type="NCBI Taxonomy" id="2864039"/>
    <lineage>
        <taxon>Bacteria</taxon>
        <taxon>Bacillati</taxon>
        <taxon>Actinomycetota</taxon>
        <taxon>Actinomycetes</taxon>
        <taxon>Streptosporangiales</taxon>
        <taxon>Thermomonosporaceae</taxon>
        <taxon>Actinomadura</taxon>
    </lineage>
</organism>
<evidence type="ECO:0000259" key="1">
    <source>
        <dbReference type="Pfam" id="PF13556"/>
    </source>
</evidence>
<dbReference type="InterPro" id="IPR042070">
    <property type="entry name" value="PucR_C-HTH_sf"/>
</dbReference>
<dbReference type="Pfam" id="PF25906">
    <property type="entry name" value="PucR-like_N"/>
    <property type="match status" value="1"/>
</dbReference>
<protein>
    <submittedName>
        <fullName evidence="3">Helix-turn-helix domain-containing protein</fullName>
    </submittedName>
</protein>
<name>A0ABS7G3R1_9ACTN</name>
<dbReference type="PANTHER" id="PTHR33744">
    <property type="entry name" value="CARBOHYDRATE DIACID REGULATOR"/>
    <property type="match status" value="1"/>
</dbReference>
<feature type="domain" description="PucR-like N-terminal" evidence="2">
    <location>
        <begin position="14"/>
        <end position="173"/>
    </location>
</feature>
<dbReference type="InterPro" id="IPR058663">
    <property type="entry name" value="PucR-like_N"/>
</dbReference>
<feature type="domain" description="PucR C-terminal helix-turn-helix" evidence="1">
    <location>
        <begin position="328"/>
        <end position="384"/>
    </location>
</feature>
<sequence length="395" mass="42630">MRLTDLDLTDAQAAELGDVLRGRLADVSAEAVGEIEARLPALVRPQDPRYSAFLTQAVHWGIGRFVEVLTGGDGGLAELRAFYRDLGVLVAEEGIPQDTWQECFRVSTGVAINRLTEAAGSFPGVTPTAIARVAENVLYYLDEITGALAEGYDSARAAGDVLQRRRALLDLVLRGDPRPEDVRRLAADAGWPVPRTVAAVALVRRPGAAGPRPGVPADALPGLHLPEPCLIVPDPEGPGGRARLAAELKDWTAAVGPAVPLAQVRTSLRWARRTLELAARTGPGDGGPVHTADHAVPLVLRHGADLMEHLAATLLAPLTDVRRSREALMETLLRCLQTGFNASEVATLLHLHPQTIRYRVRRLDEAFGPAIRDPDRNLEYQAAVTYWFQTGPHPD</sequence>
<evidence type="ECO:0000259" key="2">
    <source>
        <dbReference type="Pfam" id="PF25906"/>
    </source>
</evidence>
<gene>
    <name evidence="3" type="ORF">K1Y72_31185</name>
</gene>
<evidence type="ECO:0000313" key="3">
    <source>
        <dbReference type="EMBL" id="MBW8486870.1"/>
    </source>
</evidence>
<comment type="caution">
    <text evidence="3">The sequence shown here is derived from an EMBL/GenBank/DDBJ whole genome shotgun (WGS) entry which is preliminary data.</text>
</comment>
<reference evidence="3 4" key="1">
    <citation type="submission" date="2021-07" db="EMBL/GenBank/DDBJ databases">
        <title>Actinomadura sp. PM05-2 isolated from lichen.</title>
        <authorList>
            <person name="Somphong A."/>
            <person name="Phongsopitanun W."/>
            <person name="Tanasupawat S."/>
            <person name="Peongsungnone V."/>
        </authorList>
    </citation>
    <scope>NUCLEOTIDE SEQUENCE [LARGE SCALE GENOMIC DNA]</scope>
    <source>
        <strain evidence="3 4">PM05-2</strain>
    </source>
</reference>
<proteinExistence type="predicted"/>
<evidence type="ECO:0000313" key="4">
    <source>
        <dbReference type="Proteomes" id="UP000774570"/>
    </source>
</evidence>
<dbReference type="Pfam" id="PF13556">
    <property type="entry name" value="HTH_30"/>
    <property type="match status" value="1"/>
</dbReference>
<dbReference type="Proteomes" id="UP000774570">
    <property type="component" value="Unassembled WGS sequence"/>
</dbReference>
<keyword evidence="4" id="KW-1185">Reference proteome</keyword>
<dbReference type="InterPro" id="IPR025736">
    <property type="entry name" value="PucR_C-HTH_dom"/>
</dbReference>
<dbReference type="Gene3D" id="1.10.10.2840">
    <property type="entry name" value="PucR C-terminal helix-turn-helix domain"/>
    <property type="match status" value="1"/>
</dbReference>
<dbReference type="RefSeq" id="WP_220170109.1">
    <property type="nucleotide sequence ID" value="NZ_JAIBOA010000027.1"/>
</dbReference>